<dbReference type="InterPro" id="IPR019428">
    <property type="entry name" value="7TM_GPCR_serpentine_rcpt_Str"/>
</dbReference>
<organism evidence="3">
    <name type="scientific">Caenorhabditis remanei</name>
    <name type="common">Caenorhabditis vulgaris</name>
    <dbReference type="NCBI Taxonomy" id="31234"/>
    <lineage>
        <taxon>Eukaryota</taxon>
        <taxon>Metazoa</taxon>
        <taxon>Ecdysozoa</taxon>
        <taxon>Nematoda</taxon>
        <taxon>Chromadorea</taxon>
        <taxon>Rhabditida</taxon>
        <taxon>Rhabditina</taxon>
        <taxon>Rhabditomorpha</taxon>
        <taxon>Rhabditoidea</taxon>
        <taxon>Rhabditidae</taxon>
        <taxon>Peloderinae</taxon>
        <taxon>Caenorhabditis</taxon>
    </lineage>
</organism>
<evidence type="ECO:0000313" key="3">
    <source>
        <dbReference type="Proteomes" id="UP000008281"/>
    </source>
</evidence>
<dbReference type="AlphaFoldDB" id="E3MP31"/>
<gene>
    <name evidence="2" type="ORF">CRE_07646</name>
</gene>
<dbReference type="OMA" id="IRYHRNI"/>
<feature type="transmembrane region" description="Helical" evidence="1">
    <location>
        <begin position="155"/>
        <end position="178"/>
    </location>
</feature>
<keyword evidence="1" id="KW-0472">Membrane</keyword>
<protein>
    <recommendedName>
        <fullName evidence="4">Seven TM Receptor</fullName>
    </recommendedName>
</protein>
<evidence type="ECO:0008006" key="4">
    <source>
        <dbReference type="Google" id="ProtNLM"/>
    </source>
</evidence>
<feature type="transmembrane region" description="Helical" evidence="1">
    <location>
        <begin position="20"/>
        <end position="39"/>
    </location>
</feature>
<dbReference type="EMBL" id="DS268462">
    <property type="protein sequence ID" value="EFP06348.1"/>
    <property type="molecule type" value="Genomic_DNA"/>
</dbReference>
<keyword evidence="3" id="KW-1185">Reference proteome</keyword>
<name>E3MP31_CAERE</name>
<keyword evidence="1" id="KW-1133">Transmembrane helix</keyword>
<dbReference type="PANTHER" id="PTHR46000:SF9">
    <property type="entry name" value="SEVEN TM RECEPTOR"/>
    <property type="match status" value="1"/>
</dbReference>
<proteinExistence type="predicted"/>
<feature type="transmembrane region" description="Helical" evidence="1">
    <location>
        <begin position="271"/>
        <end position="295"/>
    </location>
</feature>
<dbReference type="HOGENOM" id="CLU_036335_4_1_1"/>
<dbReference type="SUPFAM" id="SSF81321">
    <property type="entry name" value="Family A G protein-coupled receptor-like"/>
    <property type="match status" value="1"/>
</dbReference>
<accession>E3MP31</accession>
<keyword evidence="1" id="KW-0812">Transmembrane</keyword>
<dbReference type="Proteomes" id="UP000008281">
    <property type="component" value="Unassembled WGS sequence"/>
</dbReference>
<feature type="transmembrane region" description="Helical" evidence="1">
    <location>
        <begin position="307"/>
        <end position="328"/>
    </location>
</feature>
<evidence type="ECO:0000256" key="1">
    <source>
        <dbReference type="SAM" id="Phobius"/>
    </source>
</evidence>
<reference evidence="2" key="1">
    <citation type="submission" date="2007-07" db="EMBL/GenBank/DDBJ databases">
        <title>PCAP assembly of the Caenorhabditis remanei genome.</title>
        <authorList>
            <consortium name="The Caenorhabditis remanei Sequencing Consortium"/>
            <person name="Wilson R.K."/>
        </authorList>
    </citation>
    <scope>NUCLEOTIDE SEQUENCE [LARGE SCALE GENOMIC DNA]</scope>
    <source>
        <strain evidence="2">PB4641</strain>
    </source>
</reference>
<dbReference type="Pfam" id="PF10326">
    <property type="entry name" value="7TM_GPCR_Str"/>
    <property type="match status" value="1"/>
</dbReference>
<sequence length="363" mass="41825">MMSSSENYLFWISVTHFVPQIGFVSSIFFGLILLTSNYLGAQKMFGSYKFLISAFTTLGMIFATVEIIVYPVLHRLEIQNFKFFQNVHNYKAGVLFFSFTESFGLSGSKTKNIPIAGYTFFHSATMSLLSVQFIYRYWAVFNVDKLRYFKGRQAVVWFIYCSFFGFQYAIGTFVFWALDDVSSDYFREEVLLRYNANISNFPAMSIVAYDPVDGSVRWWNVMGILNIFSIVNIQYGVMIYCGWSMHTKMADKIKSFSPTLRKHHEQLFRTLILQIFQITAPTLILFIPITFMIVLPMFNLDISLPSGVLLCSFTLYPAMDSIIVMCVVSEYRITAKKIFKVIRKIIIEINQSRNEPTATSSAP</sequence>
<dbReference type="InParanoid" id="E3MP31"/>
<feature type="transmembrane region" description="Helical" evidence="1">
    <location>
        <begin position="51"/>
        <end position="73"/>
    </location>
</feature>
<dbReference type="eggNOG" id="ENOG502TFQ5">
    <property type="taxonomic scope" value="Eukaryota"/>
</dbReference>
<evidence type="ECO:0000313" key="2">
    <source>
        <dbReference type="EMBL" id="EFP06348.1"/>
    </source>
</evidence>
<feature type="transmembrane region" description="Helical" evidence="1">
    <location>
        <begin position="115"/>
        <end position="135"/>
    </location>
</feature>
<feature type="transmembrane region" description="Helical" evidence="1">
    <location>
        <begin position="218"/>
        <end position="243"/>
    </location>
</feature>
<dbReference type="PANTHER" id="PTHR46000">
    <property type="entry name" value="SEVEN TM RECEPTOR-RELATED"/>
    <property type="match status" value="1"/>
</dbReference>